<keyword evidence="2 8" id="KW-0645">Protease</keyword>
<evidence type="ECO:0000256" key="8">
    <source>
        <dbReference type="RuleBase" id="RU364100"/>
    </source>
</evidence>
<evidence type="ECO:0000256" key="6">
    <source>
        <dbReference type="ARBA" id="ARBA00023125"/>
    </source>
</evidence>
<dbReference type="EC" id="3.4.-.-" evidence="8"/>
<proteinExistence type="inferred from homology"/>
<keyword evidence="3" id="KW-0227">DNA damage</keyword>
<dbReference type="PANTHER" id="PTHR13604">
    <property type="entry name" value="DC12-RELATED"/>
    <property type="match status" value="1"/>
</dbReference>
<keyword evidence="10" id="KW-1185">Reference proteome</keyword>
<organism evidence="9 10">
    <name type="scientific">Variovorax soli</name>
    <dbReference type="NCBI Taxonomy" id="376815"/>
    <lineage>
        <taxon>Bacteria</taxon>
        <taxon>Pseudomonadati</taxon>
        <taxon>Pseudomonadota</taxon>
        <taxon>Betaproteobacteria</taxon>
        <taxon>Burkholderiales</taxon>
        <taxon>Comamonadaceae</taxon>
        <taxon>Variovorax</taxon>
    </lineage>
</organism>
<dbReference type="Pfam" id="PF02586">
    <property type="entry name" value="SRAP"/>
    <property type="match status" value="1"/>
</dbReference>
<dbReference type="RefSeq" id="WP_309900362.1">
    <property type="nucleotide sequence ID" value="NZ_JAVDRF010000003.1"/>
</dbReference>
<gene>
    <name evidence="9" type="ORF">J2739_001642</name>
</gene>
<evidence type="ECO:0000256" key="5">
    <source>
        <dbReference type="ARBA" id="ARBA00023124"/>
    </source>
</evidence>
<evidence type="ECO:0000256" key="2">
    <source>
        <dbReference type="ARBA" id="ARBA00022670"/>
    </source>
</evidence>
<sequence>MPIQYEPASDVRHFAERFGLATPAQPSIVRPGTQGLFIRRPRGDRDDSVIAARFEAAEGRWGLVPLFAKERDYPYTFEARGETAASERNFYQPWKRGHRCVVLADALYRRGDSEHTVVRVTRGDGQPLAMAGLWNGWRAPDGECVESFALLTLPAVEQPSQRRVVFLRDAWIDDWLHCPVEETAAYLRPYDLDKLVRREIVRDPGIPLPERAPAG</sequence>
<keyword evidence="7" id="KW-0456">Lyase</keyword>
<dbReference type="PANTHER" id="PTHR13604:SF0">
    <property type="entry name" value="ABASIC SITE PROCESSING PROTEIN HMCES"/>
    <property type="match status" value="1"/>
</dbReference>
<comment type="similarity">
    <text evidence="1 8">Belongs to the SOS response-associated peptidase family.</text>
</comment>
<evidence type="ECO:0000256" key="3">
    <source>
        <dbReference type="ARBA" id="ARBA00022763"/>
    </source>
</evidence>
<keyword evidence="4 8" id="KW-0378">Hydrolase</keyword>
<accession>A0ABU1NBN6</accession>
<dbReference type="InterPro" id="IPR003738">
    <property type="entry name" value="SRAP"/>
</dbReference>
<evidence type="ECO:0000313" key="10">
    <source>
        <dbReference type="Proteomes" id="UP001184230"/>
    </source>
</evidence>
<evidence type="ECO:0000313" key="9">
    <source>
        <dbReference type="EMBL" id="MDR6535872.1"/>
    </source>
</evidence>
<reference evidence="9 10" key="1">
    <citation type="submission" date="2023-07" db="EMBL/GenBank/DDBJ databases">
        <title>Sorghum-associated microbial communities from plants grown in Nebraska, USA.</title>
        <authorList>
            <person name="Schachtman D."/>
        </authorList>
    </citation>
    <scope>NUCLEOTIDE SEQUENCE [LARGE SCALE GENOMIC DNA]</scope>
    <source>
        <strain evidence="9 10">DS1781</strain>
    </source>
</reference>
<evidence type="ECO:0000256" key="1">
    <source>
        <dbReference type="ARBA" id="ARBA00008136"/>
    </source>
</evidence>
<dbReference type="InterPro" id="IPR036590">
    <property type="entry name" value="SRAP-like"/>
</dbReference>
<dbReference type="SUPFAM" id="SSF143081">
    <property type="entry name" value="BB1717-like"/>
    <property type="match status" value="1"/>
</dbReference>
<evidence type="ECO:0000256" key="7">
    <source>
        <dbReference type="ARBA" id="ARBA00023239"/>
    </source>
</evidence>
<keyword evidence="5" id="KW-0190">Covalent protein-DNA linkage</keyword>
<dbReference type="Gene3D" id="3.90.1680.10">
    <property type="entry name" value="SOS response associated peptidase-like"/>
    <property type="match status" value="1"/>
</dbReference>
<name>A0ABU1NBN6_9BURK</name>
<protein>
    <recommendedName>
        <fullName evidence="8">Abasic site processing protein</fullName>
        <ecNumber evidence="8">3.4.-.-</ecNumber>
    </recommendedName>
</protein>
<dbReference type="EMBL" id="JAVDRF010000003">
    <property type="protein sequence ID" value="MDR6535872.1"/>
    <property type="molecule type" value="Genomic_DNA"/>
</dbReference>
<evidence type="ECO:0000256" key="4">
    <source>
        <dbReference type="ARBA" id="ARBA00022801"/>
    </source>
</evidence>
<dbReference type="Proteomes" id="UP001184230">
    <property type="component" value="Unassembled WGS sequence"/>
</dbReference>
<comment type="caution">
    <text evidence="9">The sequence shown here is derived from an EMBL/GenBank/DDBJ whole genome shotgun (WGS) entry which is preliminary data.</text>
</comment>
<keyword evidence="6" id="KW-0238">DNA-binding</keyword>